<organism evidence="1">
    <name type="scientific">viral metagenome</name>
    <dbReference type="NCBI Taxonomy" id="1070528"/>
    <lineage>
        <taxon>unclassified sequences</taxon>
        <taxon>metagenomes</taxon>
        <taxon>organismal metagenomes</taxon>
    </lineage>
</organism>
<proteinExistence type="predicted"/>
<dbReference type="AlphaFoldDB" id="A0A6M3LSM0"/>
<accession>A0A6M3LSM0</accession>
<gene>
    <name evidence="1" type="ORF">MM171A01843_0003</name>
</gene>
<sequence>MPALPAEQYTRLNLMAGTARGLEQEMLTPDDAKVWERDFALLCDDLTKLVDPEIGADLRSEKAFYEAALQVAKGYFDKLPFGGLKSATGQFGFRLIGPQDLKSSSTTDLSPVLWSWVRTLAMTSGNTEVANAFSAAFYASSKANASAVIAWHRLLSYKPAPRLLYVQWKVNEYPYAPYSVEPYSKIAKENKLFKIVPMPGRIILHPGGKCDCDMYFDRETGSTDPSGSANIDVEIGLFGLVFGEYDYLAATGLDAYS</sequence>
<protein>
    <submittedName>
        <fullName evidence="1">Uncharacterized protein</fullName>
    </submittedName>
</protein>
<dbReference type="EMBL" id="MT143577">
    <property type="protein sequence ID" value="QJA98396.1"/>
    <property type="molecule type" value="Genomic_DNA"/>
</dbReference>
<name>A0A6M3LSM0_9ZZZZ</name>
<reference evidence="1" key="1">
    <citation type="submission" date="2020-03" db="EMBL/GenBank/DDBJ databases">
        <title>The deep terrestrial virosphere.</title>
        <authorList>
            <person name="Holmfeldt K."/>
            <person name="Nilsson E."/>
            <person name="Simone D."/>
            <person name="Lopez-Fernandez M."/>
            <person name="Wu X."/>
            <person name="de Brujin I."/>
            <person name="Lundin D."/>
            <person name="Andersson A."/>
            <person name="Bertilsson S."/>
            <person name="Dopson M."/>
        </authorList>
    </citation>
    <scope>NUCLEOTIDE SEQUENCE</scope>
    <source>
        <strain evidence="1">MM171A01843</strain>
    </source>
</reference>
<evidence type="ECO:0000313" key="1">
    <source>
        <dbReference type="EMBL" id="QJA98396.1"/>
    </source>
</evidence>